<feature type="transmembrane region" description="Helical" evidence="1">
    <location>
        <begin position="15"/>
        <end position="32"/>
    </location>
</feature>
<reference evidence="2" key="1">
    <citation type="journal article" date="2002" name="Genome Biol.">
        <title>Full-length messenger RNA sequences greatly improve genome annotation.</title>
        <authorList>
            <person name="Haas B.J."/>
            <person name="Volfovsky N."/>
            <person name="Town C.D."/>
            <person name="Troukhan M."/>
            <person name="Alexandrov N."/>
            <person name="Feldmann K.A."/>
            <person name="Flavell R.B."/>
            <person name="White O."/>
            <person name="Salzberg S.L."/>
        </authorList>
    </citation>
    <scope>NUCLEOTIDE SEQUENCE</scope>
</reference>
<proteinExistence type="evidence at transcript level"/>
<sequence>MKIIRLSQNSQSQSMFILNFLYFVSFVSFSLFEGCWNWERRKIESLFGRALQFDGVEEKNVKKRA</sequence>
<keyword evidence="1" id="KW-1133">Transmembrane helix</keyword>
<reference evidence="2" key="2">
    <citation type="submission" date="2002-03" db="EMBL/GenBank/DDBJ databases">
        <authorList>
            <person name="Brover V."/>
            <person name="Troukhan M."/>
            <person name="Alexandrov N."/>
            <person name="Lu Y.-P."/>
            <person name="Flavell R."/>
            <person name="Feldmann K."/>
        </authorList>
    </citation>
    <scope>NUCLEOTIDE SEQUENCE</scope>
</reference>
<keyword evidence="1" id="KW-0812">Transmembrane</keyword>
<accession>Q8LCC5</accession>
<keyword evidence="1" id="KW-0472">Membrane</keyword>
<organism evidence="2">
    <name type="scientific">Arabidopsis thaliana</name>
    <name type="common">Mouse-ear cress</name>
    <dbReference type="NCBI Taxonomy" id="3702"/>
    <lineage>
        <taxon>Eukaryota</taxon>
        <taxon>Viridiplantae</taxon>
        <taxon>Streptophyta</taxon>
        <taxon>Embryophyta</taxon>
        <taxon>Tracheophyta</taxon>
        <taxon>Spermatophyta</taxon>
        <taxon>Magnoliopsida</taxon>
        <taxon>eudicotyledons</taxon>
        <taxon>Gunneridae</taxon>
        <taxon>Pentapetalae</taxon>
        <taxon>rosids</taxon>
        <taxon>malvids</taxon>
        <taxon>Brassicales</taxon>
        <taxon>Brassicaceae</taxon>
        <taxon>Camelineae</taxon>
        <taxon>Arabidopsis</taxon>
    </lineage>
</organism>
<protein>
    <recommendedName>
        <fullName evidence="3">Transmembrane protein</fullName>
    </recommendedName>
</protein>
<evidence type="ECO:0008006" key="3">
    <source>
        <dbReference type="Google" id="ProtNLM"/>
    </source>
</evidence>
<evidence type="ECO:0000256" key="1">
    <source>
        <dbReference type="SAM" id="Phobius"/>
    </source>
</evidence>
<dbReference type="EMBL" id="AY086676">
    <property type="protein sequence ID" value="AAM67320.1"/>
    <property type="molecule type" value="mRNA"/>
</dbReference>
<evidence type="ECO:0000313" key="2">
    <source>
        <dbReference type="EMBL" id="AAM67320.1"/>
    </source>
</evidence>
<dbReference type="AlphaFoldDB" id="Q8LCC5"/>
<name>Q8LCC5_ARATH</name>
<reference evidence="2" key="3">
    <citation type="journal article" date="2006" name="Plant Mol. Biol.">
        <title>Features of Arabidopsis genes and genome discovered using full-length cDNAs.</title>
        <authorList>
            <person name="Alexandrov N.N."/>
            <person name="Troukhan M.E."/>
            <person name="Brover V.V."/>
            <person name="Tatarinova T."/>
            <person name="Flavell R.B."/>
            <person name="Feldmann K.A."/>
        </authorList>
    </citation>
    <scope>NUCLEOTIDE SEQUENCE</scope>
</reference>